<keyword evidence="2" id="KW-1185">Reference proteome</keyword>
<name>A0ACB8C648_DERSI</name>
<reference evidence="1" key="1">
    <citation type="submission" date="2020-05" db="EMBL/GenBank/DDBJ databases">
        <title>Large-scale comparative analyses of tick genomes elucidate their genetic diversity and vector capacities.</title>
        <authorList>
            <person name="Jia N."/>
            <person name="Wang J."/>
            <person name="Shi W."/>
            <person name="Du L."/>
            <person name="Sun Y."/>
            <person name="Zhan W."/>
            <person name="Jiang J."/>
            <person name="Wang Q."/>
            <person name="Zhang B."/>
            <person name="Ji P."/>
            <person name="Sakyi L.B."/>
            <person name="Cui X."/>
            <person name="Yuan T."/>
            <person name="Jiang B."/>
            <person name="Yang W."/>
            <person name="Lam T.T.-Y."/>
            <person name="Chang Q."/>
            <person name="Ding S."/>
            <person name="Wang X."/>
            <person name="Zhu J."/>
            <person name="Ruan X."/>
            <person name="Zhao L."/>
            <person name="Wei J."/>
            <person name="Que T."/>
            <person name="Du C."/>
            <person name="Cheng J."/>
            <person name="Dai P."/>
            <person name="Han X."/>
            <person name="Huang E."/>
            <person name="Gao Y."/>
            <person name="Liu J."/>
            <person name="Shao H."/>
            <person name="Ye R."/>
            <person name="Li L."/>
            <person name="Wei W."/>
            <person name="Wang X."/>
            <person name="Wang C."/>
            <person name="Yang T."/>
            <person name="Huo Q."/>
            <person name="Li W."/>
            <person name="Guo W."/>
            <person name="Chen H."/>
            <person name="Zhou L."/>
            <person name="Ni X."/>
            <person name="Tian J."/>
            <person name="Zhou Y."/>
            <person name="Sheng Y."/>
            <person name="Liu T."/>
            <person name="Pan Y."/>
            <person name="Xia L."/>
            <person name="Li J."/>
            <person name="Zhao F."/>
            <person name="Cao W."/>
        </authorList>
    </citation>
    <scope>NUCLEOTIDE SEQUENCE</scope>
    <source>
        <strain evidence="1">Dsil-2018</strain>
    </source>
</reference>
<evidence type="ECO:0000313" key="1">
    <source>
        <dbReference type="EMBL" id="KAH7934266.1"/>
    </source>
</evidence>
<proteinExistence type="predicted"/>
<evidence type="ECO:0000313" key="2">
    <source>
        <dbReference type="Proteomes" id="UP000821865"/>
    </source>
</evidence>
<gene>
    <name evidence="1" type="ORF">HPB49_024181</name>
</gene>
<protein>
    <submittedName>
        <fullName evidence="1">Uncharacterized protein</fullName>
    </submittedName>
</protein>
<comment type="caution">
    <text evidence="1">The sequence shown here is derived from an EMBL/GenBank/DDBJ whole genome shotgun (WGS) entry which is preliminary data.</text>
</comment>
<organism evidence="1 2">
    <name type="scientific">Dermacentor silvarum</name>
    <name type="common">Tick</name>
    <dbReference type="NCBI Taxonomy" id="543639"/>
    <lineage>
        <taxon>Eukaryota</taxon>
        <taxon>Metazoa</taxon>
        <taxon>Ecdysozoa</taxon>
        <taxon>Arthropoda</taxon>
        <taxon>Chelicerata</taxon>
        <taxon>Arachnida</taxon>
        <taxon>Acari</taxon>
        <taxon>Parasitiformes</taxon>
        <taxon>Ixodida</taxon>
        <taxon>Ixodoidea</taxon>
        <taxon>Ixodidae</taxon>
        <taxon>Rhipicephalinae</taxon>
        <taxon>Dermacentor</taxon>
    </lineage>
</organism>
<sequence length="729" mass="78488">MAELGALLPTSGGEYAYICAACCTLGRPGDYVVFMYSWTRIVLGDSLCAALHALTFTSYALRLVYPTCEAPYSICNLGEEIRNPSQVIPRALILGSVMVMLLFIATNVAYFVVLEPIAIASSETTALTFAERSWGSAGAAIILLLASLSTFGTLSAGFFSQSRLGFAAARRGHLPSVLRLVSMKSSVPVISLVVRGAFTAAFTVIGSLESVVNSVMLLGVVFNLLTTFTLLRLRRTMRDVPRPVKVPYFFVFVNFAVNFASVVVNVWKATDLYMLVIVILVLFAGSVAYLVFRVGSPYGRLRRDMGLFSAVAVVVGNCVDGLCIAEMGTMLPSAGGAYEYLKVAVESLGKTGDAICFVYSWCFILVDPIGAALHALTFTSYFLGLVYGSCPPPQSVTALVSIAAIELSAVVNIFSLRTSMKLQNYIFIVKLCVLIAIIGTGIVWAFQAPLLLGKFSFSGQTTPRGVVEAFSVAMFNGAGSTPICCMAEEMSDPCRTIPRALLGGLFLVTALHVLTNMAYFVVLDPACMTATEATAATFARLTWGTAGHFLVPIIVCVCTFGTMSCSCLTNVRLFMAAARNKHLPEVFSLISIKSSIPVVSIFGRTCIAMAFTVTGSVGFLAKSFMASVSVMNVMSILAMLKLRRTLKDTSRGIRVPTFLIFLNLVILLTLVVTPFLGRSHVMKFVVTFGTMMLGFPALPPRFSVKGWIMASWLAFADQLAMVLLAEEYL</sequence>
<dbReference type="Proteomes" id="UP000821865">
    <property type="component" value="Chromosome 9"/>
</dbReference>
<accession>A0ACB8C648</accession>
<dbReference type="EMBL" id="CM023478">
    <property type="protein sequence ID" value="KAH7934266.1"/>
    <property type="molecule type" value="Genomic_DNA"/>
</dbReference>